<feature type="non-terminal residue" evidence="3">
    <location>
        <position position="101"/>
    </location>
</feature>
<proteinExistence type="predicted"/>
<comment type="caution">
    <text evidence="3">The sequence shown here is derived from an EMBL/GenBank/DDBJ whole genome shotgun (WGS) entry which is preliminary data.</text>
</comment>
<dbReference type="InterPro" id="IPR032675">
    <property type="entry name" value="LRR_dom_sf"/>
</dbReference>
<accession>A0A8T1SG69</accession>
<dbReference type="InterPro" id="IPR001611">
    <property type="entry name" value="Leu-rich_rpt"/>
</dbReference>
<evidence type="ECO:0000256" key="2">
    <source>
        <dbReference type="ARBA" id="ARBA00022737"/>
    </source>
</evidence>
<dbReference type="Pfam" id="PF13855">
    <property type="entry name" value="LRR_8"/>
    <property type="match status" value="1"/>
</dbReference>
<dbReference type="EMBL" id="JAHGAV010000231">
    <property type="protein sequence ID" value="KAG6928046.1"/>
    <property type="molecule type" value="Genomic_DNA"/>
</dbReference>
<reference evidence="3 4" key="1">
    <citation type="journal article" date="2020" name="G3 (Bethesda)">
        <title>Draft Genome of the Common Snapping Turtle, Chelydra serpentina, a Model for Phenotypic Plasticity in Reptiles.</title>
        <authorList>
            <person name="Das D."/>
            <person name="Singh S.K."/>
            <person name="Bierstedt J."/>
            <person name="Erickson A."/>
            <person name="Galli G.L.J."/>
            <person name="Crossley D.A. 2nd"/>
            <person name="Rhen T."/>
        </authorList>
    </citation>
    <scope>NUCLEOTIDE SEQUENCE [LARGE SCALE GENOMIC DNA]</scope>
    <source>
        <strain evidence="3">KW</strain>
    </source>
</reference>
<dbReference type="OrthoDB" id="694479at2759"/>
<keyword evidence="4" id="KW-1185">Reference proteome</keyword>
<dbReference type="SMART" id="SM00369">
    <property type="entry name" value="LRR_TYP"/>
    <property type="match status" value="2"/>
</dbReference>
<sequence>MASLLKKTLMSFCDLSMNNISELQPSTFHHLRFLEELRLSGNQLSQIPGEAFSGLYSLKILMLQNNQLSRIPAEALRDLPNLQSLPRLQPLTPGVTSSSIP</sequence>
<dbReference type="PANTHER" id="PTHR24366">
    <property type="entry name" value="IG(IMMUNOGLOBULIN) AND LRR(LEUCINE RICH REPEAT) DOMAINS"/>
    <property type="match status" value="1"/>
</dbReference>
<dbReference type="AlphaFoldDB" id="A0A8T1SG69"/>
<dbReference type="PANTHER" id="PTHR24366:SF96">
    <property type="entry name" value="LEUCINE RICH REPEAT CONTAINING 53"/>
    <property type="match status" value="1"/>
</dbReference>
<protein>
    <submittedName>
        <fullName evidence="3">Leucine rich repeat containing G protein-coupled receptor 6</fullName>
    </submittedName>
</protein>
<dbReference type="InterPro" id="IPR003591">
    <property type="entry name" value="Leu-rich_rpt_typical-subtyp"/>
</dbReference>
<gene>
    <name evidence="3" type="ORF">G0U57_008881</name>
</gene>
<evidence type="ECO:0000256" key="1">
    <source>
        <dbReference type="ARBA" id="ARBA00022614"/>
    </source>
</evidence>
<name>A0A8T1SG69_CHESE</name>
<evidence type="ECO:0000313" key="3">
    <source>
        <dbReference type="EMBL" id="KAG6928046.1"/>
    </source>
</evidence>
<keyword evidence="1" id="KW-0433">Leucine-rich repeat</keyword>
<dbReference type="PROSITE" id="PS51450">
    <property type="entry name" value="LRR"/>
    <property type="match status" value="2"/>
</dbReference>
<organism evidence="3 4">
    <name type="scientific">Chelydra serpentina</name>
    <name type="common">Snapping turtle</name>
    <name type="synonym">Testudo serpentina</name>
    <dbReference type="NCBI Taxonomy" id="8475"/>
    <lineage>
        <taxon>Eukaryota</taxon>
        <taxon>Metazoa</taxon>
        <taxon>Chordata</taxon>
        <taxon>Craniata</taxon>
        <taxon>Vertebrata</taxon>
        <taxon>Euteleostomi</taxon>
        <taxon>Archelosauria</taxon>
        <taxon>Testudinata</taxon>
        <taxon>Testudines</taxon>
        <taxon>Cryptodira</taxon>
        <taxon>Durocryptodira</taxon>
        <taxon>Americhelydia</taxon>
        <taxon>Chelydroidea</taxon>
        <taxon>Chelydridae</taxon>
        <taxon>Chelydra</taxon>
    </lineage>
</organism>
<dbReference type="Proteomes" id="UP000765507">
    <property type="component" value="Unassembled WGS sequence"/>
</dbReference>
<evidence type="ECO:0000313" key="4">
    <source>
        <dbReference type="Proteomes" id="UP000765507"/>
    </source>
</evidence>
<keyword evidence="2" id="KW-0677">Repeat</keyword>
<keyword evidence="3" id="KW-0675">Receptor</keyword>
<dbReference type="Pfam" id="PF00560">
    <property type="entry name" value="LRR_1"/>
    <property type="match status" value="1"/>
</dbReference>
<dbReference type="SUPFAM" id="SSF52058">
    <property type="entry name" value="L domain-like"/>
    <property type="match status" value="1"/>
</dbReference>
<dbReference type="Gene3D" id="3.80.10.10">
    <property type="entry name" value="Ribonuclease Inhibitor"/>
    <property type="match status" value="1"/>
</dbReference>